<dbReference type="EMBL" id="SRYX01000097">
    <property type="protein sequence ID" value="TGY26390.1"/>
    <property type="molecule type" value="Genomic_DNA"/>
</dbReference>
<feature type="transmembrane region" description="Helical" evidence="7">
    <location>
        <begin position="416"/>
        <end position="437"/>
    </location>
</feature>
<dbReference type="PANTHER" id="PTHR30250">
    <property type="entry name" value="PST FAMILY PREDICTED COLANIC ACID TRANSPORTER"/>
    <property type="match status" value="1"/>
</dbReference>
<organism evidence="8 9">
    <name type="scientific">Bacteroides caecimuris</name>
    <dbReference type="NCBI Taxonomy" id="1796613"/>
    <lineage>
        <taxon>Bacteria</taxon>
        <taxon>Pseudomonadati</taxon>
        <taxon>Bacteroidota</taxon>
        <taxon>Bacteroidia</taxon>
        <taxon>Bacteroidales</taxon>
        <taxon>Bacteroidaceae</taxon>
        <taxon>Bacteroides</taxon>
    </lineage>
</organism>
<feature type="transmembrane region" description="Helical" evidence="7">
    <location>
        <begin position="149"/>
        <end position="169"/>
    </location>
</feature>
<evidence type="ECO:0000256" key="4">
    <source>
        <dbReference type="ARBA" id="ARBA00022692"/>
    </source>
</evidence>
<feature type="transmembrane region" description="Helical" evidence="7">
    <location>
        <begin position="365"/>
        <end position="396"/>
    </location>
</feature>
<evidence type="ECO:0000313" key="9">
    <source>
        <dbReference type="Proteomes" id="UP000309566"/>
    </source>
</evidence>
<dbReference type="RefSeq" id="WP_136000431.1">
    <property type="nucleotide sequence ID" value="NZ_SRYX01000097.1"/>
</dbReference>
<dbReference type="InterPro" id="IPR050833">
    <property type="entry name" value="Poly_Biosynth_Transport"/>
</dbReference>
<feature type="transmembrane region" description="Helical" evidence="7">
    <location>
        <begin position="205"/>
        <end position="222"/>
    </location>
</feature>
<comment type="subcellular location">
    <subcellularLocation>
        <location evidence="1">Cell membrane</location>
        <topology evidence="1">Multi-pass membrane protein</topology>
    </subcellularLocation>
</comment>
<sequence>MADSLKHTTTRGILWSGIERFSVQGVQFLVMIVMARLLSPKDYGLIGMLTVFIAVSQSLIDSGFSQALIRKQERTETDNCTVFYFNIAIGFLLYWLLFALAPLAATFYESPELTSLMRVVCVSVIFNSFAVVQRALLTVSIDFKTQAKAALSAAVVSGIVGICMAYYGYGYWSIAVQQLTNLGLNSLLLWVLTRWRPKLIYSWSSFRALFAFGSKLLCSGLLDVVYRNMYLLVIGKVFTASSLGNYTRAHQFAEFPSSNLTGIMQRVTYPVLCRIQDDDERLSQIYRRFLKVSAFLIFPLLLGLSAVAKPFVLLLLKEQWMFAGTLLQIICFAMMWYPIHAINLNLLQVKGRSDLFLRLEIIKKVIAVVVLCVTIPMGLVPMCVGQIFTSFLSLVINTYYTGKLIRIGFLRQMRDLLPSLLLSLSMWAIVYAVTTVFSDSWMQLLIGASVGAVYYIGLSYLFKFSELDELISIVRKK</sequence>
<proteinExistence type="inferred from homology"/>
<evidence type="ECO:0000256" key="5">
    <source>
        <dbReference type="ARBA" id="ARBA00022989"/>
    </source>
</evidence>
<evidence type="ECO:0000256" key="7">
    <source>
        <dbReference type="SAM" id="Phobius"/>
    </source>
</evidence>
<gene>
    <name evidence="8" type="ORF">E5353_16880</name>
</gene>
<dbReference type="CDD" id="cd13127">
    <property type="entry name" value="MATE_tuaB_like"/>
    <property type="match status" value="1"/>
</dbReference>
<reference evidence="8 9" key="1">
    <citation type="submission" date="2019-04" db="EMBL/GenBank/DDBJ databases">
        <title>Microbes associate with the intestines of laboratory mice.</title>
        <authorList>
            <person name="Navarre W."/>
            <person name="Wong E."/>
            <person name="Huang K."/>
            <person name="Tropini C."/>
            <person name="Ng K."/>
            <person name="Yu B."/>
        </authorList>
    </citation>
    <scope>NUCLEOTIDE SEQUENCE [LARGE SCALE GENOMIC DNA]</scope>
    <source>
        <strain evidence="8 9">NM63_1-25</strain>
    </source>
</reference>
<keyword evidence="4 7" id="KW-0812">Transmembrane</keyword>
<protein>
    <submittedName>
        <fullName evidence="8">Lipopolysaccharide biosynthesis protein</fullName>
    </submittedName>
</protein>
<dbReference type="GO" id="GO:0005886">
    <property type="term" value="C:plasma membrane"/>
    <property type="evidence" value="ECO:0007669"/>
    <property type="project" value="UniProtKB-SubCell"/>
</dbReference>
<dbReference type="AlphaFoldDB" id="A0A4V3RH15"/>
<feature type="transmembrane region" description="Helical" evidence="7">
    <location>
        <begin position="45"/>
        <end position="69"/>
    </location>
</feature>
<keyword evidence="6 7" id="KW-0472">Membrane</keyword>
<feature type="transmembrane region" description="Helical" evidence="7">
    <location>
        <begin position="81"/>
        <end position="104"/>
    </location>
</feature>
<dbReference type="PANTHER" id="PTHR30250:SF10">
    <property type="entry name" value="LIPOPOLYSACCHARIDE BIOSYNTHESIS PROTEIN WZXC"/>
    <property type="match status" value="1"/>
</dbReference>
<evidence type="ECO:0000256" key="3">
    <source>
        <dbReference type="ARBA" id="ARBA00022475"/>
    </source>
</evidence>
<evidence type="ECO:0000256" key="2">
    <source>
        <dbReference type="ARBA" id="ARBA00007430"/>
    </source>
</evidence>
<feature type="transmembrane region" description="Helical" evidence="7">
    <location>
        <begin position="21"/>
        <end position="39"/>
    </location>
</feature>
<name>A0A4V3RH15_9BACE</name>
<feature type="transmembrane region" description="Helical" evidence="7">
    <location>
        <begin position="444"/>
        <end position="462"/>
    </location>
</feature>
<evidence type="ECO:0000256" key="6">
    <source>
        <dbReference type="ARBA" id="ARBA00023136"/>
    </source>
</evidence>
<accession>A0A4V3RH15</accession>
<dbReference type="Proteomes" id="UP000309566">
    <property type="component" value="Unassembled WGS sequence"/>
</dbReference>
<feature type="transmembrane region" description="Helical" evidence="7">
    <location>
        <begin position="320"/>
        <end position="344"/>
    </location>
</feature>
<keyword evidence="5 7" id="KW-1133">Transmembrane helix</keyword>
<evidence type="ECO:0000256" key="1">
    <source>
        <dbReference type="ARBA" id="ARBA00004651"/>
    </source>
</evidence>
<feature type="transmembrane region" description="Helical" evidence="7">
    <location>
        <begin position="116"/>
        <end position="137"/>
    </location>
</feature>
<feature type="transmembrane region" description="Helical" evidence="7">
    <location>
        <begin position="289"/>
        <end position="308"/>
    </location>
</feature>
<comment type="caution">
    <text evidence="8">The sequence shown here is derived from an EMBL/GenBank/DDBJ whole genome shotgun (WGS) entry which is preliminary data.</text>
</comment>
<comment type="similarity">
    <text evidence="2">Belongs to the polysaccharide synthase family.</text>
</comment>
<evidence type="ECO:0000313" key="8">
    <source>
        <dbReference type="EMBL" id="TGY26390.1"/>
    </source>
</evidence>
<keyword evidence="3" id="KW-1003">Cell membrane</keyword>
<dbReference type="Pfam" id="PF13440">
    <property type="entry name" value="Polysacc_synt_3"/>
    <property type="match status" value="1"/>
</dbReference>